<dbReference type="InterPro" id="IPR015421">
    <property type="entry name" value="PyrdxlP-dep_Trfase_major"/>
</dbReference>
<dbReference type="InterPro" id="IPR000653">
    <property type="entry name" value="DegT/StrS_aminotransferase"/>
</dbReference>
<comment type="cofactor">
    <cofactor evidence="5">
        <name>pyridoxal 5'-phosphate</name>
        <dbReference type="ChEBI" id="CHEBI:597326"/>
    </cofactor>
</comment>
<dbReference type="PANTHER" id="PTHR14084">
    <property type="entry name" value="KYNURENINASE"/>
    <property type="match status" value="1"/>
</dbReference>
<dbReference type="EMBL" id="QYAC01000004">
    <property type="protein sequence ID" value="MBL3679558.1"/>
    <property type="molecule type" value="Genomic_DNA"/>
</dbReference>
<evidence type="ECO:0000313" key="7">
    <source>
        <dbReference type="EMBL" id="MBL3679558.1"/>
    </source>
</evidence>
<reference evidence="7 8" key="1">
    <citation type="submission" date="2018-09" db="EMBL/GenBank/DDBJ databases">
        <title>Comparative genomics of Leucobacter spp.</title>
        <authorList>
            <person name="Reis A.C."/>
            <person name="Kolvenbach B.A."/>
            <person name="Corvini P.F.X."/>
            <person name="Nunes O.C."/>
        </authorList>
    </citation>
    <scope>NUCLEOTIDE SEQUENCE [LARGE SCALE GENOMIC DNA]</scope>
    <source>
        <strain evidence="7 8">TAN 31504</strain>
    </source>
</reference>
<comment type="subunit">
    <text evidence="5">Homodimer.</text>
</comment>
<dbReference type="RefSeq" id="WP_202344819.1">
    <property type="nucleotide sequence ID" value="NZ_BAAAPI010000006.1"/>
</dbReference>
<evidence type="ECO:0000256" key="5">
    <source>
        <dbReference type="PIRNR" id="PIRNR038800"/>
    </source>
</evidence>
<evidence type="ECO:0000256" key="4">
    <source>
        <dbReference type="NCBIfam" id="TIGR01814"/>
    </source>
</evidence>
<dbReference type="InterPro" id="IPR010111">
    <property type="entry name" value="Kynureninase"/>
</dbReference>
<keyword evidence="2 5" id="KW-0378">Hydrolase</keyword>
<evidence type="ECO:0000256" key="2">
    <source>
        <dbReference type="ARBA" id="ARBA00022801"/>
    </source>
</evidence>
<comment type="catalytic activity">
    <reaction evidence="5">
        <text>3-hydroxy-L-kynurenine + H2O = 3-hydroxyanthranilate + L-alanine + H(+)</text>
        <dbReference type="Rhea" id="RHEA:25143"/>
        <dbReference type="ChEBI" id="CHEBI:15377"/>
        <dbReference type="ChEBI" id="CHEBI:15378"/>
        <dbReference type="ChEBI" id="CHEBI:36559"/>
        <dbReference type="ChEBI" id="CHEBI:57972"/>
        <dbReference type="ChEBI" id="CHEBI:58125"/>
        <dbReference type="EC" id="3.7.1.3"/>
    </reaction>
</comment>
<comment type="similarity">
    <text evidence="6">Belongs to the DegT/DnrJ/EryC1 family.</text>
</comment>
<dbReference type="SUPFAM" id="SSF53383">
    <property type="entry name" value="PLP-dependent transferases"/>
    <property type="match status" value="1"/>
</dbReference>
<evidence type="ECO:0000256" key="3">
    <source>
        <dbReference type="ARBA" id="ARBA00022898"/>
    </source>
</evidence>
<comment type="caution">
    <text evidence="7">The sequence shown here is derived from an EMBL/GenBank/DDBJ whole genome shotgun (WGS) entry which is preliminary data.</text>
</comment>
<proteinExistence type="inferred from homology"/>
<keyword evidence="3 5" id="KW-0663">Pyridoxal phosphate</keyword>
<evidence type="ECO:0000256" key="6">
    <source>
        <dbReference type="RuleBase" id="RU004508"/>
    </source>
</evidence>
<evidence type="ECO:0000256" key="1">
    <source>
        <dbReference type="ARBA" id="ARBA00022642"/>
    </source>
</evidence>
<dbReference type="Gene3D" id="3.40.640.10">
    <property type="entry name" value="Type I PLP-dependent aspartate aminotransferase-like (Major domain)"/>
    <property type="match status" value="1"/>
</dbReference>
<comment type="similarity">
    <text evidence="5">Belongs to the kynureninase family.</text>
</comment>
<dbReference type="EC" id="3.7.1.3" evidence="4 5"/>
<comment type="catalytic activity">
    <reaction evidence="5">
        <text>L-kynurenine + H2O = anthranilate + L-alanine + H(+)</text>
        <dbReference type="Rhea" id="RHEA:16813"/>
        <dbReference type="ChEBI" id="CHEBI:15377"/>
        <dbReference type="ChEBI" id="CHEBI:15378"/>
        <dbReference type="ChEBI" id="CHEBI:16567"/>
        <dbReference type="ChEBI" id="CHEBI:57959"/>
        <dbReference type="ChEBI" id="CHEBI:57972"/>
        <dbReference type="EC" id="3.7.1.3"/>
    </reaction>
</comment>
<dbReference type="Gene3D" id="3.90.1150.10">
    <property type="entry name" value="Aspartate Aminotransferase, domain 1"/>
    <property type="match status" value="1"/>
</dbReference>
<dbReference type="Pfam" id="PF22580">
    <property type="entry name" value="KYNU_C"/>
    <property type="match status" value="1"/>
</dbReference>
<dbReference type="GO" id="GO:0030429">
    <property type="term" value="F:kynureninase activity"/>
    <property type="evidence" value="ECO:0007669"/>
    <property type="project" value="UniProtKB-EC"/>
</dbReference>
<comment type="pathway">
    <text evidence="5">Amino-acid degradation; L-kynurenine degradation; L-alanine and anthranilate from L-kynurenine: step 1/1.</text>
</comment>
<sequence length="420" mass="44360">MTSTEPTSAELTAAEQASTELRARAADLDRADPLAAYVDRFAPADGVSAYLDGNSLGRPLRDTADRLSAFVRDDWGTRLIRSWDEQWMELPLALGDRIGTLTLGAAPGQTVVADSTTVMLFKLMSAAVALQPGRTEILIEAANFPTDRFVAEGIAAAHGLELRQLPGNALTGVSAAEVADAVSERTALLVLNHIDYRSGAIADMRAITAAAHARGVLVLWDLCHSVGAIPIELDACGVDFAVGCTYKYLNGGPGAPAFGYVATALQERAEQPVWGWMGASDVFGMRDAYAPAAGMRRFLSGTPPVLGMVPMQGMLDLIAEAGMPAIRAKSLSLTGLALDAVDALLAPLGVSLLTPRAPEQRGGHVTVGHPRFQAVVQELWQLGVIPDFRHPDGIRIGLSPLSTTHVETVRGVLAIRDALS</sequence>
<dbReference type="NCBIfam" id="TIGR01814">
    <property type="entry name" value="kynureninase"/>
    <property type="match status" value="1"/>
</dbReference>
<dbReference type="Pfam" id="PF01041">
    <property type="entry name" value="DegT_DnrJ_EryC1"/>
    <property type="match status" value="1"/>
</dbReference>
<evidence type="ECO:0000313" key="8">
    <source>
        <dbReference type="Proteomes" id="UP001645859"/>
    </source>
</evidence>
<dbReference type="Proteomes" id="UP001645859">
    <property type="component" value="Unassembled WGS sequence"/>
</dbReference>
<protein>
    <recommendedName>
        <fullName evidence="4 5">Kynureninase</fullName>
        <ecNumber evidence="4 5">3.7.1.3</ecNumber>
    </recommendedName>
</protein>
<dbReference type="InterPro" id="IPR015422">
    <property type="entry name" value="PyrdxlP-dep_Trfase_small"/>
</dbReference>
<dbReference type="PIRSF" id="PIRSF038800">
    <property type="entry name" value="KYNU"/>
    <property type="match status" value="1"/>
</dbReference>
<organism evidence="7 8">
    <name type="scientific">Leucobacter chromiireducens subsp. solipictus</name>
    <dbReference type="NCBI Taxonomy" id="398235"/>
    <lineage>
        <taxon>Bacteria</taxon>
        <taxon>Bacillati</taxon>
        <taxon>Actinomycetota</taxon>
        <taxon>Actinomycetes</taxon>
        <taxon>Micrococcales</taxon>
        <taxon>Microbacteriaceae</taxon>
        <taxon>Leucobacter</taxon>
    </lineage>
</organism>
<accession>A0ABS1SG67</accession>
<gene>
    <name evidence="7" type="primary">kynU</name>
    <name evidence="7" type="ORF">D3230_09690</name>
</gene>
<keyword evidence="1 5" id="KW-0662">Pyridine nucleotide biosynthesis</keyword>
<name>A0ABS1SG67_9MICO</name>
<dbReference type="InterPro" id="IPR015424">
    <property type="entry name" value="PyrdxlP-dep_Trfase"/>
</dbReference>
<comment type="pathway">
    <text evidence="5">Cofactor biosynthesis; NAD(+) biosynthesis; quinolinate from L-kynurenine: step 2/3.</text>
</comment>
<dbReference type="PANTHER" id="PTHR14084:SF0">
    <property type="entry name" value="KYNURENINASE"/>
    <property type="match status" value="1"/>
</dbReference>
<keyword evidence="8" id="KW-1185">Reference proteome</keyword>
<comment type="function">
    <text evidence="5">Catalyzes the cleavage of L-kynurenine (L-Kyn) and L-3-hydroxykynurenine (L-3OHKyn) into anthranilic acid (AA) and 3-hydroxyanthranilic acid (3-OHAA), respectively.</text>
</comment>